<gene>
    <name evidence="2" type="ORF">MMF97_04805</name>
</gene>
<reference evidence="2" key="1">
    <citation type="submission" date="2022-03" db="EMBL/GenBank/DDBJ databases">
        <authorList>
            <person name="Woo C.Y."/>
        </authorList>
    </citation>
    <scope>NUCLEOTIDE SEQUENCE</scope>
    <source>
        <strain evidence="2">CYS-01</strain>
    </source>
</reference>
<dbReference type="RefSeq" id="WP_243360069.1">
    <property type="nucleotide sequence ID" value="NZ_JALGBH010000001.1"/>
</dbReference>
<comment type="caution">
    <text evidence="2">The sequence shown here is derived from an EMBL/GenBank/DDBJ whole genome shotgun (WGS) entry which is preliminary data.</text>
</comment>
<organism evidence="2 3">
    <name type="scientific">Pedobacter montanisoli</name>
    <dbReference type="NCBI Taxonomy" id="2923277"/>
    <lineage>
        <taxon>Bacteria</taxon>
        <taxon>Pseudomonadati</taxon>
        <taxon>Bacteroidota</taxon>
        <taxon>Sphingobacteriia</taxon>
        <taxon>Sphingobacteriales</taxon>
        <taxon>Sphingobacteriaceae</taxon>
        <taxon>Pedobacter</taxon>
    </lineage>
</organism>
<feature type="transmembrane region" description="Helical" evidence="1">
    <location>
        <begin position="43"/>
        <end position="65"/>
    </location>
</feature>
<evidence type="ECO:0000313" key="3">
    <source>
        <dbReference type="Proteomes" id="UP001165460"/>
    </source>
</evidence>
<evidence type="ECO:0000256" key="1">
    <source>
        <dbReference type="SAM" id="Phobius"/>
    </source>
</evidence>
<proteinExistence type="predicted"/>
<feature type="transmembrane region" description="Helical" evidence="1">
    <location>
        <begin position="20"/>
        <end position="37"/>
    </location>
</feature>
<keyword evidence="1" id="KW-0472">Membrane</keyword>
<name>A0ABS9ZTU2_9SPHI</name>
<feature type="transmembrane region" description="Helical" evidence="1">
    <location>
        <begin position="135"/>
        <end position="156"/>
    </location>
</feature>
<sequence length="204" mass="24129">MALYFLKGNNDKFALFTKLYLGLVCVTEISGFMWKLYTNKSNVWIYNIYILFEVLYVSFGLYHFIKPFKKNARPLYISAYFVFIAVYLYGVFTRGAFKFQTTAIMVASVLIVFLCLYYYYNLMKSDKIISIRNSFGFWWVAAVLFFYFGSTVYNLFMNVIFSNKPFAYEILVYIMLTLNAILYGIWSYSFICSSRHQKLLTSSY</sequence>
<protein>
    <submittedName>
        <fullName evidence="2">Uncharacterized protein</fullName>
    </submittedName>
</protein>
<keyword evidence="1" id="KW-0812">Transmembrane</keyword>
<keyword evidence="3" id="KW-1185">Reference proteome</keyword>
<evidence type="ECO:0000313" key="2">
    <source>
        <dbReference type="EMBL" id="MCJ0742024.1"/>
    </source>
</evidence>
<dbReference type="Proteomes" id="UP001165460">
    <property type="component" value="Unassembled WGS sequence"/>
</dbReference>
<dbReference type="EMBL" id="JALGBH010000001">
    <property type="protein sequence ID" value="MCJ0742024.1"/>
    <property type="molecule type" value="Genomic_DNA"/>
</dbReference>
<feature type="transmembrane region" description="Helical" evidence="1">
    <location>
        <begin position="77"/>
        <end position="97"/>
    </location>
</feature>
<feature type="transmembrane region" description="Helical" evidence="1">
    <location>
        <begin position="103"/>
        <end position="123"/>
    </location>
</feature>
<feature type="transmembrane region" description="Helical" evidence="1">
    <location>
        <begin position="168"/>
        <end position="191"/>
    </location>
</feature>
<keyword evidence="1" id="KW-1133">Transmembrane helix</keyword>
<accession>A0ABS9ZTU2</accession>